<comment type="similarity">
    <text evidence="5">Belongs to the apyrase family.</text>
</comment>
<dbReference type="SUPFAM" id="SSF101887">
    <property type="entry name" value="Apyrase"/>
    <property type="match status" value="1"/>
</dbReference>
<dbReference type="GO" id="GO:0005509">
    <property type="term" value="F:calcium ion binding"/>
    <property type="evidence" value="ECO:0007669"/>
    <property type="project" value="InterPro"/>
</dbReference>
<dbReference type="InterPro" id="IPR024079">
    <property type="entry name" value="MetalloPept_cat_dom_sf"/>
</dbReference>
<comment type="caution">
    <text evidence="11">The sequence shown here is derived from an EMBL/GenBank/DDBJ whole genome shotgun (WGS) entry which is preliminary data.</text>
</comment>
<evidence type="ECO:0000256" key="6">
    <source>
        <dbReference type="PIRSR" id="PIRSR609283-1"/>
    </source>
</evidence>
<dbReference type="GO" id="GO:0004382">
    <property type="term" value="F:GDP phosphatase activity"/>
    <property type="evidence" value="ECO:0007669"/>
    <property type="project" value="TreeGrafter"/>
</dbReference>
<keyword evidence="8" id="KW-0862">Zinc</keyword>
<dbReference type="GO" id="GO:0006508">
    <property type="term" value="P:proteolysis"/>
    <property type="evidence" value="ECO:0007669"/>
    <property type="project" value="UniProtKB-KW"/>
</dbReference>
<dbReference type="Pfam" id="PF06079">
    <property type="entry name" value="Apyrase"/>
    <property type="match status" value="1"/>
</dbReference>
<dbReference type="EC" id="3.4.24.-" evidence="8"/>
<feature type="binding site" evidence="6">
    <location>
        <position position="387"/>
    </location>
    <ligand>
        <name>Ca(2+)</name>
        <dbReference type="ChEBI" id="CHEBI:29108"/>
    </ligand>
</feature>
<dbReference type="GO" id="GO:0045134">
    <property type="term" value="F:UDP phosphatase activity"/>
    <property type="evidence" value="ECO:0007669"/>
    <property type="project" value="TreeGrafter"/>
</dbReference>
<dbReference type="GO" id="GO:0030166">
    <property type="term" value="P:proteoglycan biosynthetic process"/>
    <property type="evidence" value="ECO:0007669"/>
    <property type="project" value="TreeGrafter"/>
</dbReference>
<dbReference type="SMART" id="SM00235">
    <property type="entry name" value="ZnMc"/>
    <property type="match status" value="1"/>
</dbReference>
<evidence type="ECO:0000259" key="10">
    <source>
        <dbReference type="PROSITE" id="PS51864"/>
    </source>
</evidence>
<comment type="caution">
    <text evidence="7">Lacks conserved residue(s) required for the propagation of feature annotation.</text>
</comment>
<comment type="cofactor">
    <cofactor evidence="1 6">
        <name>Ca(2+)</name>
        <dbReference type="ChEBI" id="CHEBI:29108"/>
    </cofactor>
</comment>
<dbReference type="InterPro" id="IPR036258">
    <property type="entry name" value="Apyrase_sf"/>
</dbReference>
<keyword evidence="8" id="KW-0732">Signal</keyword>
<evidence type="ECO:0000256" key="8">
    <source>
        <dbReference type="RuleBase" id="RU361183"/>
    </source>
</evidence>
<dbReference type="SUPFAM" id="SSF55486">
    <property type="entry name" value="Metalloproteases ('zincins'), catalytic domain"/>
    <property type="match status" value="1"/>
</dbReference>
<evidence type="ECO:0000256" key="7">
    <source>
        <dbReference type="PROSITE-ProRule" id="PRU01211"/>
    </source>
</evidence>
<feature type="binding site" evidence="6">
    <location>
        <position position="506"/>
    </location>
    <ligand>
        <name>Ca(2+)</name>
        <dbReference type="ChEBI" id="CHEBI:29108"/>
    </ligand>
</feature>
<dbReference type="GO" id="GO:0004222">
    <property type="term" value="F:metalloendopeptidase activity"/>
    <property type="evidence" value="ECO:0007669"/>
    <property type="project" value="UniProtKB-UniRule"/>
</dbReference>
<dbReference type="Proteomes" id="UP000192578">
    <property type="component" value="Unassembled WGS sequence"/>
</dbReference>
<feature type="binding site" evidence="6">
    <location>
        <position position="436"/>
    </location>
    <ligand>
        <name>Ca(2+)</name>
        <dbReference type="ChEBI" id="CHEBI:29108"/>
    </ligand>
</feature>
<feature type="domain" description="Peptidase M12A" evidence="10">
    <location>
        <begin position="43"/>
        <end position="253"/>
    </location>
</feature>
<keyword evidence="8" id="KW-0482">Metalloprotease</keyword>
<keyword evidence="2 6" id="KW-0479">Metal-binding</keyword>
<evidence type="ECO:0000313" key="12">
    <source>
        <dbReference type="Proteomes" id="UP000192578"/>
    </source>
</evidence>
<evidence type="ECO:0000256" key="9">
    <source>
        <dbReference type="SAM" id="MobiDB-lite"/>
    </source>
</evidence>
<accession>A0A1W0WGQ7</accession>
<proteinExistence type="inferred from homology"/>
<feature type="signal peptide" evidence="8">
    <location>
        <begin position="1"/>
        <end position="29"/>
    </location>
</feature>
<dbReference type="InterPro" id="IPR001506">
    <property type="entry name" value="Peptidase_M12A"/>
</dbReference>
<comment type="cofactor">
    <cofactor evidence="8">
        <name>Zn(2+)</name>
        <dbReference type="ChEBI" id="CHEBI:29105"/>
    </cofactor>
    <text evidence="8">Binds 1 zinc ion per subunit.</text>
</comment>
<dbReference type="EMBL" id="MTYJ01000105">
    <property type="protein sequence ID" value="OQV14385.1"/>
    <property type="molecule type" value="Genomic_DNA"/>
</dbReference>
<keyword evidence="12" id="KW-1185">Reference proteome</keyword>
<keyword evidence="4 6" id="KW-0106">Calcium</keyword>
<reference evidence="12" key="1">
    <citation type="submission" date="2017-01" db="EMBL/GenBank/DDBJ databases">
        <title>Comparative genomics of anhydrobiosis in the tardigrade Hypsibius dujardini.</title>
        <authorList>
            <person name="Yoshida Y."/>
            <person name="Koutsovoulos G."/>
            <person name="Laetsch D."/>
            <person name="Stevens L."/>
            <person name="Kumar S."/>
            <person name="Horikawa D."/>
            <person name="Ishino K."/>
            <person name="Komine S."/>
            <person name="Tomita M."/>
            <person name="Blaxter M."/>
            <person name="Arakawa K."/>
        </authorList>
    </citation>
    <scope>NUCLEOTIDE SEQUENCE [LARGE SCALE GENOMIC DNA]</scope>
    <source>
        <strain evidence="12">Z151</strain>
    </source>
</reference>
<evidence type="ECO:0000256" key="2">
    <source>
        <dbReference type="ARBA" id="ARBA00022723"/>
    </source>
</evidence>
<dbReference type="InterPro" id="IPR006026">
    <property type="entry name" value="Peptidase_Metallo"/>
</dbReference>
<dbReference type="PANTHER" id="PTHR13023">
    <property type="entry name" value="APYRASE"/>
    <property type="match status" value="1"/>
</dbReference>
<dbReference type="OrthoDB" id="25028at2759"/>
<keyword evidence="8" id="KW-0645">Protease</keyword>
<dbReference type="PANTHER" id="PTHR13023:SF3">
    <property type="entry name" value="SOLUBLE CALCIUM-ACTIVATED NUCLEOTIDASE 1"/>
    <property type="match status" value="1"/>
</dbReference>
<evidence type="ECO:0000256" key="4">
    <source>
        <dbReference type="ARBA" id="ARBA00022837"/>
    </source>
</evidence>
<dbReference type="PRINTS" id="PR00480">
    <property type="entry name" value="ASTACIN"/>
</dbReference>
<evidence type="ECO:0000313" key="11">
    <source>
        <dbReference type="EMBL" id="OQV14385.1"/>
    </source>
</evidence>
<feature type="binding site" evidence="6">
    <location>
        <position position="386"/>
    </location>
    <ligand>
        <name>Ca(2+)</name>
        <dbReference type="ChEBI" id="CHEBI:29108"/>
    </ligand>
</feature>
<feature type="binding site" evidence="6">
    <location>
        <position position="567"/>
    </location>
    <ligand>
        <name>Ca(2+)</name>
        <dbReference type="ChEBI" id="CHEBI:29108"/>
    </ligand>
</feature>
<feature type="chain" id="PRO_5011826117" description="Metalloendopeptidase" evidence="8">
    <location>
        <begin position="30"/>
        <end position="625"/>
    </location>
</feature>
<feature type="compositionally biased region" description="Pro residues" evidence="9">
    <location>
        <begin position="276"/>
        <end position="292"/>
    </location>
</feature>
<dbReference type="GO" id="GO:0008270">
    <property type="term" value="F:zinc ion binding"/>
    <property type="evidence" value="ECO:0007669"/>
    <property type="project" value="InterPro"/>
</dbReference>
<protein>
    <recommendedName>
        <fullName evidence="8">Metalloendopeptidase</fullName>
        <ecNumber evidence="8">3.4.24.-</ecNumber>
    </recommendedName>
</protein>
<evidence type="ECO:0000256" key="3">
    <source>
        <dbReference type="ARBA" id="ARBA00022801"/>
    </source>
</evidence>
<dbReference type="Gene3D" id="3.40.390.10">
    <property type="entry name" value="Collagenase (Catalytic Domain)"/>
    <property type="match status" value="1"/>
</dbReference>
<feature type="region of interest" description="Disordered" evidence="9">
    <location>
        <begin position="273"/>
        <end position="294"/>
    </location>
</feature>
<dbReference type="InterPro" id="IPR009283">
    <property type="entry name" value="Apyrase"/>
</dbReference>
<dbReference type="Gene3D" id="2.120.10.100">
    <property type="entry name" value="Apyrase"/>
    <property type="match status" value="1"/>
</dbReference>
<organism evidence="11 12">
    <name type="scientific">Hypsibius exemplaris</name>
    <name type="common">Freshwater tardigrade</name>
    <dbReference type="NCBI Taxonomy" id="2072580"/>
    <lineage>
        <taxon>Eukaryota</taxon>
        <taxon>Metazoa</taxon>
        <taxon>Ecdysozoa</taxon>
        <taxon>Tardigrada</taxon>
        <taxon>Eutardigrada</taxon>
        <taxon>Parachela</taxon>
        <taxon>Hypsibioidea</taxon>
        <taxon>Hypsibiidae</taxon>
        <taxon>Hypsibius</taxon>
    </lineage>
</organism>
<evidence type="ECO:0000256" key="5">
    <source>
        <dbReference type="ARBA" id="ARBA00025738"/>
    </source>
</evidence>
<name>A0A1W0WGQ7_HYPEX</name>
<dbReference type="Pfam" id="PF01400">
    <property type="entry name" value="Astacin"/>
    <property type="match status" value="1"/>
</dbReference>
<keyword evidence="3 8" id="KW-0378">Hydrolase</keyword>
<sequence length="625" mass="68582">MPACGVPLAHQLVLTSSVVLLLLLTESQSLDTSKLLRTFNLNQAYGKWNKKGIPYYLDPAFTTTEKEMVKLAINTIQSALPPQCITFIEVPETDPQYKVKFTPLAGTPGTPERNFCYSYPGMNKASPSTTEQVVSIARGPTGCLQTSCQVQKYLAILLGKRNEHQRGDRDKYITVNSNLAVAAAYTKYSTTEAYWSLFPYDYCSITHNQPSDFAAPGTDAFTVVPGNVVTKMPTVCGLSLIDCKGISMMYGCESSQCGQLPCVAQAALAPAQPEQPVVPPPTTPPPPPPTTTPPVNTANPGYPFTKPVKQADGWVKYRIAIICDQDKASKFTSASGTTWFSVFKTGSLLYNVQQQAAKVEWDPILPTDVTFLQTLWNFAGRGNELSELTVFNGKMYAPDDKTGIVSHIGLNPLQFEFPIAILGDGDGKTQRGFKAEWSTIKDGAMIMGSIGSMFIDTVTGKVLDGDRMWIKKIYPDGHVVSEDWTNNYRAVQKNMGISYSGYINVEAAGWSDELKKWVFLPRRASNIVYNDSTESLMGTNHMVICNENFTQFTDIIVGDKVPAEGFSSMKFVPETGGNVIVALKSSEDASSKFATFIMVFDITGKIILPKTLVLNDFKFEGLEFI</sequence>
<gene>
    <name evidence="11" type="ORF">BV898_11363</name>
</gene>
<dbReference type="PROSITE" id="PS51864">
    <property type="entry name" value="ASTACIN"/>
    <property type="match status" value="1"/>
</dbReference>
<dbReference type="AlphaFoldDB" id="A0A1W0WGQ7"/>
<feature type="binding site" evidence="6">
    <location>
        <position position="620"/>
    </location>
    <ligand>
        <name>Ca(2+)</name>
        <dbReference type="ChEBI" id="CHEBI:29108"/>
    </ligand>
</feature>
<evidence type="ECO:0000256" key="1">
    <source>
        <dbReference type="ARBA" id="ARBA00001913"/>
    </source>
</evidence>